<dbReference type="EMBL" id="BARU01019364">
    <property type="protein sequence ID" value="GAH51817.1"/>
    <property type="molecule type" value="Genomic_DNA"/>
</dbReference>
<reference evidence="1" key="1">
    <citation type="journal article" date="2014" name="Front. Microbiol.">
        <title>High frequency of phylogenetically diverse reductive dehalogenase-homologous genes in deep subseafloor sedimentary metagenomes.</title>
        <authorList>
            <person name="Kawai M."/>
            <person name="Futagami T."/>
            <person name="Toyoda A."/>
            <person name="Takaki Y."/>
            <person name="Nishi S."/>
            <person name="Hori S."/>
            <person name="Arai W."/>
            <person name="Tsubouchi T."/>
            <person name="Morono Y."/>
            <person name="Uchiyama I."/>
            <person name="Ito T."/>
            <person name="Fujiyama A."/>
            <person name="Inagaki F."/>
            <person name="Takami H."/>
        </authorList>
    </citation>
    <scope>NUCLEOTIDE SEQUENCE</scope>
    <source>
        <strain evidence="1">Expedition CK06-06</strain>
    </source>
</reference>
<accession>X1G3I1</accession>
<evidence type="ECO:0000313" key="1">
    <source>
        <dbReference type="EMBL" id="GAH51817.1"/>
    </source>
</evidence>
<name>X1G3I1_9ZZZZ</name>
<comment type="caution">
    <text evidence="1">The sequence shown here is derived from an EMBL/GenBank/DDBJ whole genome shotgun (WGS) entry which is preliminary data.</text>
</comment>
<organism evidence="1">
    <name type="scientific">marine sediment metagenome</name>
    <dbReference type="NCBI Taxonomy" id="412755"/>
    <lineage>
        <taxon>unclassified sequences</taxon>
        <taxon>metagenomes</taxon>
        <taxon>ecological metagenomes</taxon>
    </lineage>
</organism>
<protein>
    <submittedName>
        <fullName evidence="1">Uncharacterized protein</fullName>
    </submittedName>
</protein>
<gene>
    <name evidence="1" type="ORF">S03H2_31887</name>
</gene>
<sequence length="45" mass="5082">MTVLTKSLEINKGLPDDLFDVNKVEVSGPNMQEMMKNLMQQGKDN</sequence>
<dbReference type="AlphaFoldDB" id="X1G3I1"/>
<proteinExistence type="predicted"/>